<dbReference type="EnsemblPlants" id="OMERI01G41710.1">
    <property type="protein sequence ID" value="OMERI01G41710.1"/>
    <property type="gene ID" value="OMERI01G41710"/>
</dbReference>
<dbReference type="HOGENOM" id="CLU_643080_0_0_1"/>
<dbReference type="AlphaFoldDB" id="A0A0E0CDB7"/>
<reference evidence="1" key="1">
    <citation type="submission" date="2015-04" db="UniProtKB">
        <authorList>
            <consortium name="EnsemblPlants"/>
        </authorList>
    </citation>
    <scope>IDENTIFICATION</scope>
</reference>
<dbReference type="Proteomes" id="UP000008021">
    <property type="component" value="Chromosome 1"/>
</dbReference>
<evidence type="ECO:0000313" key="2">
    <source>
        <dbReference type="Proteomes" id="UP000008021"/>
    </source>
</evidence>
<organism evidence="1">
    <name type="scientific">Oryza meridionalis</name>
    <dbReference type="NCBI Taxonomy" id="40149"/>
    <lineage>
        <taxon>Eukaryota</taxon>
        <taxon>Viridiplantae</taxon>
        <taxon>Streptophyta</taxon>
        <taxon>Embryophyta</taxon>
        <taxon>Tracheophyta</taxon>
        <taxon>Spermatophyta</taxon>
        <taxon>Magnoliopsida</taxon>
        <taxon>Liliopsida</taxon>
        <taxon>Poales</taxon>
        <taxon>Poaceae</taxon>
        <taxon>BOP clade</taxon>
        <taxon>Oryzoideae</taxon>
        <taxon>Oryzeae</taxon>
        <taxon>Oryzinae</taxon>
        <taxon>Oryza</taxon>
    </lineage>
</organism>
<proteinExistence type="predicted"/>
<accession>A0A0E0CDB7</accession>
<reference evidence="1" key="2">
    <citation type="submission" date="2018-05" db="EMBL/GenBank/DDBJ databases">
        <title>OmerRS3 (Oryza meridionalis Reference Sequence Version 3).</title>
        <authorList>
            <person name="Zhang J."/>
            <person name="Kudrna D."/>
            <person name="Lee S."/>
            <person name="Talag J."/>
            <person name="Welchert J."/>
            <person name="Wing R.A."/>
        </authorList>
    </citation>
    <scope>NUCLEOTIDE SEQUENCE [LARGE SCALE GENOMIC DNA]</scope>
    <source>
        <strain evidence="1">cv. OR44</strain>
    </source>
</reference>
<protein>
    <submittedName>
        <fullName evidence="1">Uncharacterized protein</fullName>
    </submittedName>
</protein>
<evidence type="ECO:0000313" key="1">
    <source>
        <dbReference type="EnsemblPlants" id="OMERI01G41710.1"/>
    </source>
</evidence>
<sequence>MGINVGPWQEEGFGWVLLSIESAGKNQNPRSPLPLVADDRAPRLQSHPRRTVATRSKRISVPTQPSYQLGFEPCKDWFICFGSTKLSSFFLHSRFCNRDMASHSDSYMQALRQAVATPNCVVVVVDHGTSNKDLDHGAGQKDKDSEAGKMLLHEGAYQIGPISSNCIIKKNVVDFECYSVLKSLRHPAIVAVNNFYLEDCWNGRLVLGEVKFSFRRWLSTEGQSKIFKDQKTLLTIEVLTAGAMEKKEDLWRNVRKIFQDVCNAPSKPFINISADTARFLRFIGVSSTEKLAGYPDTWTCSKKSCYLLTIIACKSDEMRANLPYMDLDWPRVNSRTNATVPVLRDLIHYYQTRPKNPIIFKRHLAFDYFKLCRHVLKHWEKLCRDCQTLQDYCKTSHEFLDMMEKWDPEVWCKLYEVFDWPDDTDVV</sequence>
<name>A0A0E0CDB7_9ORYZ</name>
<dbReference type="Gramene" id="OMERI01G41710.1">
    <property type="protein sequence ID" value="OMERI01G41710.1"/>
    <property type="gene ID" value="OMERI01G41710"/>
</dbReference>
<keyword evidence="2" id="KW-1185">Reference proteome</keyword>